<protein>
    <submittedName>
        <fullName evidence="2">Uncharacterized protein</fullName>
    </submittedName>
</protein>
<reference evidence="2 3" key="1">
    <citation type="submission" date="2019-03" db="EMBL/GenBank/DDBJ databases">
        <title>Single cell metagenomics reveals metabolic interactions within the superorganism composed of flagellate Streblomastix strix and complex community of Bacteroidetes bacteria on its surface.</title>
        <authorList>
            <person name="Treitli S.C."/>
            <person name="Kolisko M."/>
            <person name="Husnik F."/>
            <person name="Keeling P."/>
            <person name="Hampl V."/>
        </authorList>
    </citation>
    <scope>NUCLEOTIDE SEQUENCE [LARGE SCALE GENOMIC DNA]</scope>
    <source>
        <strain evidence="2">ST1C</strain>
    </source>
</reference>
<evidence type="ECO:0000313" key="2">
    <source>
        <dbReference type="EMBL" id="KAA6312259.1"/>
    </source>
</evidence>
<dbReference type="AlphaFoldDB" id="A0A5J4PU60"/>
<comment type="caution">
    <text evidence="2">The sequence shown here is derived from an EMBL/GenBank/DDBJ whole genome shotgun (WGS) entry which is preliminary data.</text>
</comment>
<name>A0A5J4PU60_9EUKA</name>
<dbReference type="EMBL" id="SNRW01048869">
    <property type="protein sequence ID" value="KAA6312259.1"/>
    <property type="molecule type" value="Genomic_DNA"/>
</dbReference>
<accession>A0A5J4PU60</accession>
<feature type="non-terminal residue" evidence="2">
    <location>
        <position position="109"/>
    </location>
</feature>
<gene>
    <name evidence="2" type="ORF">EZS28_055957</name>
</gene>
<organism evidence="2 3">
    <name type="scientific">Streblomastix strix</name>
    <dbReference type="NCBI Taxonomy" id="222440"/>
    <lineage>
        <taxon>Eukaryota</taxon>
        <taxon>Metamonada</taxon>
        <taxon>Preaxostyla</taxon>
        <taxon>Oxymonadida</taxon>
        <taxon>Streblomastigidae</taxon>
        <taxon>Streblomastix</taxon>
    </lineage>
</organism>
<sequence length="109" mass="12284">MDMIKKNSENESNIKNQDDNELTVSKDIYIRQEPTETQIQKMNSSPVPRTHKITLNDVLSLVSHIDKLTGYDSTQVQVASSCILLLLMIDPNSPAKYYSNATALQEAQE</sequence>
<feature type="region of interest" description="Disordered" evidence="1">
    <location>
        <begin position="1"/>
        <end position="22"/>
    </location>
</feature>
<dbReference type="Proteomes" id="UP000324800">
    <property type="component" value="Unassembled WGS sequence"/>
</dbReference>
<evidence type="ECO:0000313" key="3">
    <source>
        <dbReference type="Proteomes" id="UP000324800"/>
    </source>
</evidence>
<proteinExistence type="predicted"/>
<evidence type="ECO:0000256" key="1">
    <source>
        <dbReference type="SAM" id="MobiDB-lite"/>
    </source>
</evidence>